<accession>A0A2P2P4M4</accession>
<dbReference type="AlphaFoldDB" id="A0A2P2P4M4"/>
<dbReference type="EMBL" id="GGEC01069097">
    <property type="protein sequence ID" value="MBX49581.1"/>
    <property type="molecule type" value="Transcribed_RNA"/>
</dbReference>
<evidence type="ECO:0000313" key="1">
    <source>
        <dbReference type="EMBL" id="MBX49581.1"/>
    </source>
</evidence>
<organism evidence="1">
    <name type="scientific">Rhizophora mucronata</name>
    <name type="common">Asiatic mangrove</name>
    <dbReference type="NCBI Taxonomy" id="61149"/>
    <lineage>
        <taxon>Eukaryota</taxon>
        <taxon>Viridiplantae</taxon>
        <taxon>Streptophyta</taxon>
        <taxon>Embryophyta</taxon>
        <taxon>Tracheophyta</taxon>
        <taxon>Spermatophyta</taxon>
        <taxon>Magnoliopsida</taxon>
        <taxon>eudicotyledons</taxon>
        <taxon>Gunneridae</taxon>
        <taxon>Pentapetalae</taxon>
        <taxon>rosids</taxon>
        <taxon>fabids</taxon>
        <taxon>Malpighiales</taxon>
        <taxon>Rhizophoraceae</taxon>
        <taxon>Rhizophora</taxon>
    </lineage>
</organism>
<sequence length="29" mass="3465">MEPRTMCRQIQPLPVSVLNFVHRTKTIRL</sequence>
<protein>
    <submittedName>
        <fullName evidence="1">Uncharacterized protein</fullName>
    </submittedName>
</protein>
<reference evidence="1" key="1">
    <citation type="submission" date="2018-02" db="EMBL/GenBank/DDBJ databases">
        <title>Rhizophora mucronata_Transcriptome.</title>
        <authorList>
            <person name="Meera S.P."/>
            <person name="Sreeshan A."/>
            <person name="Augustine A."/>
        </authorList>
    </citation>
    <scope>NUCLEOTIDE SEQUENCE</scope>
    <source>
        <tissue evidence="1">Leaf</tissue>
    </source>
</reference>
<name>A0A2P2P4M4_RHIMU</name>
<proteinExistence type="predicted"/>